<keyword evidence="2 3" id="KW-0456">Lyase</keyword>
<dbReference type="EMBL" id="CP022356">
    <property type="protein sequence ID" value="ASK79056.1"/>
    <property type="molecule type" value="Genomic_DNA"/>
</dbReference>
<feature type="binding site" evidence="3">
    <location>
        <begin position="101"/>
        <end position="103"/>
    </location>
    <ligand>
        <name>substrate</name>
    </ligand>
</feature>
<dbReference type="InterPro" id="IPR022761">
    <property type="entry name" value="Fumarate_lyase_N"/>
</dbReference>
<feature type="binding site" description="in site B" evidence="3">
    <location>
        <begin position="132"/>
        <end position="135"/>
    </location>
    <ligand>
        <name>substrate</name>
    </ligand>
</feature>
<evidence type="ECO:0000256" key="3">
    <source>
        <dbReference type="HAMAP-Rule" id="MF_00743"/>
    </source>
</evidence>
<comment type="catalytic activity">
    <reaction evidence="3">
        <text>(S)-malate = fumarate + H2O</text>
        <dbReference type="Rhea" id="RHEA:12460"/>
        <dbReference type="ChEBI" id="CHEBI:15377"/>
        <dbReference type="ChEBI" id="CHEBI:15589"/>
        <dbReference type="ChEBI" id="CHEBI:29806"/>
        <dbReference type="EC" id="4.2.1.2"/>
    </reaction>
</comment>
<feature type="binding site" evidence="3">
    <location>
        <begin position="142"/>
        <end position="144"/>
    </location>
    <ligand>
        <name>substrate</name>
    </ligand>
</feature>
<dbReference type="PRINTS" id="PR00149">
    <property type="entry name" value="FUMRATELYASE"/>
</dbReference>
<dbReference type="GO" id="GO:0006108">
    <property type="term" value="P:malate metabolic process"/>
    <property type="evidence" value="ECO:0007669"/>
    <property type="project" value="TreeGrafter"/>
</dbReference>
<dbReference type="OrthoDB" id="9802809at2"/>
<dbReference type="SUPFAM" id="SSF48557">
    <property type="entry name" value="L-aspartase-like"/>
    <property type="match status" value="1"/>
</dbReference>
<dbReference type="FunFam" id="1.10.275.10:FF:000001">
    <property type="entry name" value="Fumarate hydratase, mitochondrial"/>
    <property type="match status" value="1"/>
</dbReference>
<dbReference type="CDD" id="cd01362">
    <property type="entry name" value="Fumarase_classII"/>
    <property type="match status" value="1"/>
</dbReference>
<feature type="active site" evidence="3">
    <location>
        <position position="321"/>
    </location>
</feature>
<feature type="active site" description="Proton donor/acceptor" evidence="3">
    <location>
        <position position="191"/>
    </location>
</feature>
<dbReference type="InterPro" id="IPR005677">
    <property type="entry name" value="Fum_hydII"/>
</dbReference>
<evidence type="ECO:0000313" key="7">
    <source>
        <dbReference type="Proteomes" id="UP000242175"/>
    </source>
</evidence>
<dbReference type="InterPro" id="IPR024083">
    <property type="entry name" value="Fumarase/histidase_N"/>
</dbReference>
<dbReference type="Proteomes" id="UP000242175">
    <property type="component" value="Chromosome small"/>
</dbReference>
<dbReference type="RefSeq" id="WP_089073964.1">
    <property type="nucleotide sequence ID" value="NZ_CBCSAM010000002.1"/>
</dbReference>
<comment type="subcellular location">
    <subcellularLocation>
        <location evidence="3">Cytoplasm</location>
    </subcellularLocation>
</comment>
<dbReference type="EC" id="4.2.1.2" evidence="3"/>
<dbReference type="NCBIfam" id="TIGR00979">
    <property type="entry name" value="fumC_II"/>
    <property type="match status" value="1"/>
</dbReference>
<dbReference type="Gene3D" id="1.10.40.30">
    <property type="entry name" value="Fumarase/aspartase (C-terminal domain)"/>
    <property type="match status" value="1"/>
</dbReference>
<keyword evidence="3" id="KW-0816">Tricarboxylic acid cycle</keyword>
<dbReference type="KEGG" id="pmai:CF386_08280"/>
<dbReference type="GO" id="GO:0005737">
    <property type="term" value="C:cytoplasm"/>
    <property type="evidence" value="ECO:0007669"/>
    <property type="project" value="UniProtKB-SubCell"/>
</dbReference>
<protein>
    <recommendedName>
        <fullName evidence="3">Fumarate hydratase class II</fullName>
        <shortName evidence="3">Fumarase C</shortName>
        <ecNumber evidence="3">4.2.1.2</ecNumber>
    </recommendedName>
    <alternativeName>
        <fullName evidence="3">Aerobic fumarase</fullName>
    </alternativeName>
    <alternativeName>
        <fullName evidence="3">Iron-independent fumarase</fullName>
    </alternativeName>
</protein>
<proteinExistence type="inferred from homology"/>
<feature type="binding site" evidence="3">
    <location>
        <position position="322"/>
    </location>
    <ligand>
        <name>substrate</name>
    </ligand>
</feature>
<keyword evidence="3" id="KW-0963">Cytoplasm</keyword>
<dbReference type="Gene3D" id="1.20.200.10">
    <property type="entry name" value="Fumarase/aspartase (Central domain)"/>
    <property type="match status" value="1"/>
</dbReference>
<reference evidence="6 7" key="1">
    <citation type="journal article" date="2016" name="Int. J. Syst. Evol. Microbiol.">
        <title>Paraphotobacterium marinum gen. nov., sp. nov., a member of the family Vibrionaceae, isolated from surface seawater.</title>
        <authorList>
            <person name="Huang Z."/>
            <person name="Dong C."/>
            <person name="Shao Z."/>
        </authorList>
    </citation>
    <scope>NUCLEOTIDE SEQUENCE [LARGE SCALE GENOMIC DNA]</scope>
    <source>
        <strain evidence="6 7">NSCS20N07D</strain>
    </source>
</reference>
<evidence type="ECO:0000259" key="5">
    <source>
        <dbReference type="Pfam" id="PF10415"/>
    </source>
</evidence>
<comment type="miscellaneous">
    <text evidence="3">There are 2 substrate-binding sites: the catalytic A site, and the non-catalytic B site that may play a role in the transfer of substrate or product between the active site and the solvent. Alternatively, the B site may bind allosteric effectors.</text>
</comment>
<accession>A0A220VFQ1</accession>
<dbReference type="Pfam" id="PF00206">
    <property type="entry name" value="Lyase_1"/>
    <property type="match status" value="1"/>
</dbReference>
<evidence type="ECO:0000313" key="6">
    <source>
        <dbReference type="EMBL" id="ASK79056.1"/>
    </source>
</evidence>
<dbReference type="PROSITE" id="PS00163">
    <property type="entry name" value="FUMARATE_LYASES"/>
    <property type="match status" value="1"/>
</dbReference>
<organism evidence="6 7">
    <name type="scientific">Paraphotobacterium marinum</name>
    <dbReference type="NCBI Taxonomy" id="1755811"/>
    <lineage>
        <taxon>Bacteria</taxon>
        <taxon>Pseudomonadati</taxon>
        <taxon>Pseudomonadota</taxon>
        <taxon>Gammaproteobacteria</taxon>
        <taxon>Vibrionales</taxon>
        <taxon>Vibrionaceae</taxon>
        <taxon>Paraphotobacterium</taxon>
    </lineage>
</organism>
<sequence>MNNNIETRTETDSMGSIQVNNKNYWGAQTQRSLLHFSIGEDIIPHEVIKAMGILKKAAANANNELGILSDDKKLLINKAADKIIAGEFNNQFPLHVWMTGSGTQSNMNVNEVISNLAIEMAGGVLGSKKPIHPNDDVNMSQSSNDTFPTAMYIATAVEVNQKLIPAIKVMQQSLSKKAKDWDNIVKIGRTHMQDAVPLTLGQEFSGYAEILRKDIERIEFALKDVYELAIGGTAVGTGLNAPEGFAEKAAQNIATLTNLPFISAPNKFAVQGSHDALVAMMSAIKGLAVSLFKVSNDIRLLSCGPRAGFHELIIPSNEPGSSIMPGKVNPTQCEAMAMVSAQVMGYDSAVSIAGAAGYLEMNVYKTMIIFNIMQSIRPLSDSCINFTKFLLDGTQPNKKKIDQYLHESLMLVTALSPLIGYDKASTMAHYANDNDLTLEDANNHFKFLTNDEFKSAIDPYKMAKGGRA</sequence>
<dbReference type="AlphaFoldDB" id="A0A220VFQ1"/>
<dbReference type="GO" id="GO:0006099">
    <property type="term" value="P:tricarboxylic acid cycle"/>
    <property type="evidence" value="ECO:0007669"/>
    <property type="project" value="UniProtKB-UniRule"/>
</dbReference>
<dbReference type="HAMAP" id="MF_00743">
    <property type="entry name" value="FumaraseC"/>
    <property type="match status" value="1"/>
</dbReference>
<dbReference type="PANTHER" id="PTHR11444">
    <property type="entry name" value="ASPARTATEAMMONIA/ARGININOSUCCINATE/ADENYLOSUCCINATE LYASE"/>
    <property type="match status" value="1"/>
</dbReference>
<dbReference type="PANTHER" id="PTHR11444:SF1">
    <property type="entry name" value="FUMARATE HYDRATASE, MITOCHONDRIAL"/>
    <property type="match status" value="1"/>
</dbReference>
<feature type="binding site" evidence="3">
    <location>
        <begin position="327"/>
        <end position="329"/>
    </location>
    <ligand>
        <name>substrate</name>
    </ligand>
</feature>
<comment type="function">
    <text evidence="3">Involved in the TCA cycle. Catalyzes the stereospecific interconversion of fumarate to L-malate.</text>
</comment>
<dbReference type="InterPro" id="IPR008948">
    <property type="entry name" value="L-Aspartase-like"/>
</dbReference>
<comment type="similarity">
    <text evidence="1 3">Belongs to the class-II fumarase/aspartase family. Fumarase subfamily.</text>
</comment>
<feature type="domain" description="Fumarate lyase N-terminal" evidence="4">
    <location>
        <begin position="15"/>
        <end position="345"/>
    </location>
</feature>
<dbReference type="GO" id="GO:0006106">
    <property type="term" value="P:fumarate metabolic process"/>
    <property type="evidence" value="ECO:0007669"/>
    <property type="project" value="InterPro"/>
</dbReference>
<dbReference type="Pfam" id="PF10415">
    <property type="entry name" value="FumaraseC_C"/>
    <property type="match status" value="1"/>
</dbReference>
<dbReference type="UniPathway" id="UPA00223">
    <property type="reaction ID" value="UER01007"/>
</dbReference>
<evidence type="ECO:0000256" key="1">
    <source>
        <dbReference type="ARBA" id="ARBA00009084"/>
    </source>
</evidence>
<gene>
    <name evidence="3 6" type="primary">fumC</name>
    <name evidence="6" type="ORF">CF386_08280</name>
</gene>
<feature type="site" description="Important for catalytic activity" evidence="3">
    <location>
        <position position="334"/>
    </location>
</feature>
<comment type="pathway">
    <text evidence="3">Carbohydrate metabolism; tricarboxylic acid cycle; (S)-malate from fumarate: step 1/1.</text>
</comment>
<dbReference type="InterPro" id="IPR020557">
    <property type="entry name" value="Fumarate_lyase_CS"/>
</dbReference>
<feature type="binding site" evidence="3">
    <location>
        <position position="190"/>
    </location>
    <ligand>
        <name>substrate</name>
    </ligand>
</feature>
<feature type="domain" description="Fumarase C C-terminal" evidence="5">
    <location>
        <begin position="411"/>
        <end position="463"/>
    </location>
</feature>
<dbReference type="InterPro" id="IPR018951">
    <property type="entry name" value="Fumarase_C_C"/>
</dbReference>
<dbReference type="GO" id="GO:0004333">
    <property type="term" value="F:fumarate hydratase activity"/>
    <property type="evidence" value="ECO:0007669"/>
    <property type="project" value="UniProtKB-UniRule"/>
</dbReference>
<dbReference type="Gene3D" id="1.10.275.10">
    <property type="entry name" value="Fumarase/aspartase (N-terminal domain)"/>
    <property type="match status" value="1"/>
</dbReference>
<evidence type="ECO:0000259" key="4">
    <source>
        <dbReference type="Pfam" id="PF00206"/>
    </source>
</evidence>
<dbReference type="FunFam" id="1.20.200.10:FF:000001">
    <property type="entry name" value="Fumarate hydratase, mitochondrial"/>
    <property type="match status" value="1"/>
</dbReference>
<dbReference type="FunFam" id="1.10.40.30:FF:000002">
    <property type="entry name" value="Fumarate hydratase class II"/>
    <property type="match status" value="1"/>
</dbReference>
<keyword evidence="7" id="KW-1185">Reference proteome</keyword>
<dbReference type="InterPro" id="IPR000362">
    <property type="entry name" value="Fumarate_lyase_fam"/>
</dbReference>
<evidence type="ECO:0000256" key="2">
    <source>
        <dbReference type="ARBA" id="ARBA00023239"/>
    </source>
</evidence>
<name>A0A220VFQ1_9GAMM</name>
<comment type="subunit">
    <text evidence="3">Homotetramer.</text>
</comment>